<dbReference type="GO" id="GO:0005783">
    <property type="term" value="C:endoplasmic reticulum"/>
    <property type="evidence" value="ECO:0007669"/>
    <property type="project" value="TreeGrafter"/>
</dbReference>
<sequence length="836" mass="93977">SIQKLCDRVASSTLLEDRRDAVRALKSLSKKYRMEVGTMAMDHLVRILQSDRTDTEILGYALDTLYNIVCSDEEEEPEESQQKQEDDLGAQFTENLSLVLLPRRFFPYFLTQCAPVQSIVLVSPMGVSRLMDLLADSREVIRNDGLLLLQQLTKGNTAIQKIVAFENAFERLLEIITEEGSSDGGIVVEDCLLLLLNLLKNNSSNQNFFKEGSYIQKMKSWFEVGDDNSGWSAQKVTNLHLMLQLVRVMVSPVNAPGATASCQKAMFQCGLLQQLCTILMATGVPADILTETINTVSEVIRGSEVNQDYFASVNAPSNPPRPAIVVLLMSMVNERQPFVLRCAVLYCFQCFLYKNQKGQGEIVATLLPSTIDASSVSAGQLLCGGLFSADSLSNWCAAVALAHALQDNLTQKEQLLRVQLATSLGKPPVSLLQQCTNILSQGSRVQTKVGLLMLLCTWISNCPIAVMHFLHNQDNVPFLTGQISENLGEDERLVQGLCALLLGICIYYNDNSLENYTKEKLKQLIEKRIGKENFVEKLGFITKHELYSRAAQKPQPAFSAPEHMLFDHEFTKLIKELEGMITKAVLKSSEDEKKEEEVKKTLEQHDSIITQYKELIREQDCQITELKEQVASLSSQSETLQNTVTQQFSQIQQHRDQYNILKLKLGTEQFSDSHVNGLQPEERSQLREQLEELQRQNQLLQTQLTDRDSLITSLKAEATPSTEDSTSDVTELQRVKSKLSPRDALLERKEVMEKELASASSTAAVMQTEKSQLQQELQESKKEQDDLLMLLADQDQKILSLKHRLKGLGETIEDEDDLDARDQSDDDDDDEEECDE</sequence>
<feature type="compositionally biased region" description="Polar residues" evidence="21">
    <location>
        <begin position="719"/>
        <end position="730"/>
    </location>
</feature>
<dbReference type="Ensembl" id="ENSCCRT00010049488.1">
    <property type="protein sequence ID" value="ENSCCRP00010045156.1"/>
    <property type="gene ID" value="ENSCCRG00010018659.1"/>
</dbReference>
<keyword evidence="5" id="KW-0813">Transport</keyword>
<keyword evidence="9" id="KW-0931">ER-Golgi transport</keyword>
<dbReference type="GO" id="GO:0012507">
    <property type="term" value="C:ER to Golgi transport vesicle membrane"/>
    <property type="evidence" value="ECO:0007669"/>
    <property type="project" value="TreeGrafter"/>
</dbReference>
<evidence type="ECO:0000256" key="21">
    <source>
        <dbReference type="SAM" id="MobiDB-lite"/>
    </source>
</evidence>
<evidence type="ECO:0000256" key="12">
    <source>
        <dbReference type="ARBA" id="ARBA00023034"/>
    </source>
</evidence>
<dbReference type="Gene3D" id="1.25.10.10">
    <property type="entry name" value="Leucine-rich Repeat Variant"/>
    <property type="match status" value="2"/>
</dbReference>
<keyword evidence="11" id="KW-0007">Acetylation</keyword>
<feature type="domain" description="Vesicle tethering protein Uso1/P115-like head" evidence="22">
    <location>
        <begin position="305"/>
        <end position="585"/>
    </location>
</feature>
<keyword evidence="6" id="KW-0963">Cytoplasm</keyword>
<evidence type="ECO:0000256" key="9">
    <source>
        <dbReference type="ARBA" id="ARBA00022892"/>
    </source>
</evidence>
<keyword evidence="14" id="KW-0472">Membrane</keyword>
<organism evidence="24 25">
    <name type="scientific">Cyprinus carpio</name>
    <name type="common">Common carp</name>
    <dbReference type="NCBI Taxonomy" id="7962"/>
    <lineage>
        <taxon>Eukaryota</taxon>
        <taxon>Metazoa</taxon>
        <taxon>Chordata</taxon>
        <taxon>Craniata</taxon>
        <taxon>Vertebrata</taxon>
        <taxon>Euteleostomi</taxon>
        <taxon>Actinopterygii</taxon>
        <taxon>Neopterygii</taxon>
        <taxon>Teleostei</taxon>
        <taxon>Ostariophysi</taxon>
        <taxon>Cypriniformes</taxon>
        <taxon>Cyprinidae</taxon>
        <taxon>Cyprininae</taxon>
        <taxon>Cyprinus</taxon>
    </lineage>
</organism>
<dbReference type="GO" id="GO:0006886">
    <property type="term" value="P:intracellular protein transport"/>
    <property type="evidence" value="ECO:0007669"/>
    <property type="project" value="InterPro"/>
</dbReference>
<evidence type="ECO:0000256" key="1">
    <source>
        <dbReference type="ARBA" id="ARBA00004395"/>
    </source>
</evidence>
<dbReference type="SUPFAM" id="SSF48371">
    <property type="entry name" value="ARM repeat"/>
    <property type="match status" value="1"/>
</dbReference>
<dbReference type="InterPro" id="IPR006955">
    <property type="entry name" value="Uso1_p115_C"/>
</dbReference>
<reference evidence="24" key="1">
    <citation type="submission" date="2025-08" db="UniProtKB">
        <authorList>
            <consortium name="Ensembl"/>
        </authorList>
    </citation>
    <scope>IDENTIFICATION</scope>
</reference>
<evidence type="ECO:0000256" key="18">
    <source>
        <dbReference type="ARBA" id="ARBA00083407"/>
    </source>
</evidence>
<evidence type="ECO:0000256" key="16">
    <source>
        <dbReference type="ARBA" id="ARBA00075954"/>
    </source>
</evidence>
<dbReference type="GO" id="GO:0048513">
    <property type="term" value="P:animal organ development"/>
    <property type="evidence" value="ECO:0007669"/>
    <property type="project" value="UniProtKB-ARBA"/>
</dbReference>
<keyword evidence="12" id="KW-0333">Golgi apparatus</keyword>
<dbReference type="GO" id="GO:0006888">
    <property type="term" value="P:endoplasmic reticulum to Golgi vesicle-mediated transport"/>
    <property type="evidence" value="ECO:0007669"/>
    <property type="project" value="TreeGrafter"/>
</dbReference>
<name>A0A8C1KCK0_CYPCA</name>
<evidence type="ECO:0000259" key="22">
    <source>
        <dbReference type="Pfam" id="PF04869"/>
    </source>
</evidence>
<evidence type="ECO:0000256" key="11">
    <source>
        <dbReference type="ARBA" id="ARBA00022990"/>
    </source>
</evidence>
<evidence type="ECO:0000313" key="24">
    <source>
        <dbReference type="Ensembl" id="ENSCCRP00010045156.1"/>
    </source>
</evidence>
<evidence type="ECO:0000256" key="8">
    <source>
        <dbReference type="ARBA" id="ARBA00022737"/>
    </source>
</evidence>
<dbReference type="SMART" id="SM00185">
    <property type="entry name" value="ARM"/>
    <property type="match status" value="3"/>
</dbReference>
<dbReference type="Pfam" id="PF04869">
    <property type="entry name" value="Uso1_p115_head"/>
    <property type="match status" value="1"/>
</dbReference>
<evidence type="ECO:0000256" key="17">
    <source>
        <dbReference type="ARBA" id="ARBA00080851"/>
    </source>
</evidence>
<feature type="region of interest" description="Disordered" evidence="21">
    <location>
        <begin position="809"/>
        <end position="836"/>
    </location>
</feature>
<keyword evidence="10" id="KW-0653">Protein transport</keyword>
<proteinExistence type="inferred from homology"/>
<comment type="subcellular location">
    <subcellularLocation>
        <location evidence="2">Cytoplasm</location>
        <location evidence="2">Cytosol</location>
    </subcellularLocation>
    <subcellularLocation>
        <location evidence="1">Golgi apparatus membrane</location>
        <topology evidence="1">Peripheral membrane protein</topology>
    </subcellularLocation>
</comment>
<protein>
    <recommendedName>
        <fullName evidence="4">General vesicular transport factor p115</fullName>
    </recommendedName>
    <alternativeName>
        <fullName evidence="16">Protein USO1 homolog</fullName>
    </alternativeName>
    <alternativeName>
        <fullName evidence="17">Transcytosis-associated protein</fullName>
    </alternativeName>
    <alternativeName>
        <fullName evidence="18">Vesicle-docking protein</fullName>
    </alternativeName>
</protein>
<dbReference type="PROSITE" id="PS50176">
    <property type="entry name" value="ARM_REPEAT"/>
    <property type="match status" value="1"/>
</dbReference>
<dbReference type="GO" id="GO:0005829">
    <property type="term" value="C:cytosol"/>
    <property type="evidence" value="ECO:0007669"/>
    <property type="project" value="UniProtKB-SubCell"/>
</dbReference>
<evidence type="ECO:0000256" key="7">
    <source>
        <dbReference type="ARBA" id="ARBA00022553"/>
    </source>
</evidence>
<dbReference type="GO" id="GO:0045056">
    <property type="term" value="P:transcytosis"/>
    <property type="evidence" value="ECO:0007669"/>
    <property type="project" value="TreeGrafter"/>
</dbReference>
<dbReference type="PANTHER" id="PTHR10013">
    <property type="entry name" value="GENERAL VESICULAR TRANSPORT FACTOR P115"/>
    <property type="match status" value="1"/>
</dbReference>
<evidence type="ECO:0000256" key="20">
    <source>
        <dbReference type="SAM" id="Coils"/>
    </source>
</evidence>
<dbReference type="InterPro" id="IPR041209">
    <property type="entry name" value="P115_Arm_rpt"/>
</dbReference>
<comment type="function">
    <text evidence="15">General vesicular transport factor required for intercisternal transport in the Golgi stack; it is required for transcytotic fusion and/or subsequent binding of the vesicles to the target membrane. May well act as a vesicular anchor by interacting with the target membrane and holding the vesicular and target membranes in proximity.</text>
</comment>
<dbReference type="Pfam" id="PF18770">
    <property type="entry name" value="Arm_vescicular"/>
    <property type="match status" value="1"/>
</dbReference>
<comment type="similarity">
    <text evidence="3">Belongs to the VDP/USO1/EDE1 family.</text>
</comment>
<keyword evidence="8" id="KW-0677">Repeat</keyword>
<dbReference type="AlphaFoldDB" id="A0A8C1KCK0"/>
<dbReference type="InterPro" id="IPR011989">
    <property type="entry name" value="ARM-like"/>
</dbReference>
<dbReference type="GO" id="GO:0005795">
    <property type="term" value="C:Golgi stack"/>
    <property type="evidence" value="ECO:0007669"/>
    <property type="project" value="TreeGrafter"/>
</dbReference>
<accession>A0A8C1KCK0</accession>
<dbReference type="Proteomes" id="UP000694427">
    <property type="component" value="Unplaced"/>
</dbReference>
<reference evidence="24" key="2">
    <citation type="submission" date="2025-09" db="UniProtKB">
        <authorList>
            <consortium name="Ensembl"/>
        </authorList>
    </citation>
    <scope>IDENTIFICATION</scope>
</reference>
<feature type="compositionally biased region" description="Acidic residues" evidence="21">
    <location>
        <begin position="811"/>
        <end position="836"/>
    </location>
</feature>
<evidence type="ECO:0000259" key="23">
    <source>
        <dbReference type="Pfam" id="PF04871"/>
    </source>
</evidence>
<dbReference type="InterPro" id="IPR000225">
    <property type="entry name" value="Armadillo"/>
</dbReference>
<feature type="region of interest" description="Disordered" evidence="21">
    <location>
        <begin position="716"/>
        <end position="738"/>
    </location>
</feature>
<feature type="region of interest" description="Disordered" evidence="21">
    <location>
        <begin position="758"/>
        <end position="782"/>
    </location>
</feature>
<evidence type="ECO:0000256" key="6">
    <source>
        <dbReference type="ARBA" id="ARBA00022490"/>
    </source>
</evidence>
<dbReference type="GO" id="GO:0048280">
    <property type="term" value="P:vesicle fusion with Golgi apparatus"/>
    <property type="evidence" value="ECO:0007669"/>
    <property type="project" value="InterPro"/>
</dbReference>
<dbReference type="InterPro" id="IPR016024">
    <property type="entry name" value="ARM-type_fold"/>
</dbReference>
<evidence type="ECO:0000256" key="14">
    <source>
        <dbReference type="ARBA" id="ARBA00023136"/>
    </source>
</evidence>
<evidence type="ECO:0000256" key="10">
    <source>
        <dbReference type="ARBA" id="ARBA00022927"/>
    </source>
</evidence>
<evidence type="ECO:0000256" key="3">
    <source>
        <dbReference type="ARBA" id="ARBA00006960"/>
    </source>
</evidence>
<evidence type="ECO:0000256" key="13">
    <source>
        <dbReference type="ARBA" id="ARBA00023054"/>
    </source>
</evidence>
<evidence type="ECO:0000256" key="15">
    <source>
        <dbReference type="ARBA" id="ARBA00058762"/>
    </source>
</evidence>
<dbReference type="InterPro" id="IPR024095">
    <property type="entry name" value="Vesicle_P115"/>
</dbReference>
<dbReference type="PANTHER" id="PTHR10013:SF0">
    <property type="entry name" value="GENERAL VESICULAR TRANSPORT FACTOR P115"/>
    <property type="match status" value="1"/>
</dbReference>
<evidence type="ECO:0000256" key="4">
    <source>
        <dbReference type="ARBA" id="ARBA00018243"/>
    </source>
</evidence>
<dbReference type="GO" id="GO:0000139">
    <property type="term" value="C:Golgi membrane"/>
    <property type="evidence" value="ECO:0007669"/>
    <property type="project" value="UniProtKB-SubCell"/>
</dbReference>
<evidence type="ECO:0000256" key="19">
    <source>
        <dbReference type="PROSITE-ProRule" id="PRU00259"/>
    </source>
</evidence>
<dbReference type="FunFam" id="1.25.10.10:FF:000054">
    <property type="entry name" value="General vesicular transport factor p115"/>
    <property type="match status" value="1"/>
</dbReference>
<keyword evidence="25" id="KW-1185">Reference proteome</keyword>
<feature type="coiled-coil region" evidence="20">
    <location>
        <begin position="609"/>
        <end position="643"/>
    </location>
</feature>
<feature type="domain" description="Uso1/p115-like vesicle tethering protein C-terminal" evidence="23">
    <location>
        <begin position="683"/>
        <end position="829"/>
    </location>
</feature>
<evidence type="ECO:0000313" key="25">
    <source>
        <dbReference type="Proteomes" id="UP000694427"/>
    </source>
</evidence>
<dbReference type="InterPro" id="IPR006953">
    <property type="entry name" value="Vesicle_Uso1_P115_head"/>
</dbReference>
<dbReference type="GO" id="GO:0048211">
    <property type="term" value="P:Golgi vesicle docking"/>
    <property type="evidence" value="ECO:0007669"/>
    <property type="project" value="TreeGrafter"/>
</dbReference>
<keyword evidence="7" id="KW-0597">Phosphoprotein</keyword>
<keyword evidence="13 20" id="KW-0175">Coiled coil</keyword>
<evidence type="ECO:0000256" key="2">
    <source>
        <dbReference type="ARBA" id="ARBA00004514"/>
    </source>
</evidence>
<feature type="repeat" description="ARM" evidence="19">
    <location>
        <begin position="39"/>
        <end position="76"/>
    </location>
</feature>
<dbReference type="Pfam" id="PF04871">
    <property type="entry name" value="Uso1_p115_C"/>
    <property type="match status" value="1"/>
</dbReference>
<evidence type="ECO:0000256" key="5">
    <source>
        <dbReference type="ARBA" id="ARBA00022448"/>
    </source>
</evidence>